<evidence type="ECO:0000313" key="2">
    <source>
        <dbReference type="EMBL" id="OCT55347.1"/>
    </source>
</evidence>
<evidence type="ECO:0000256" key="1">
    <source>
        <dbReference type="SAM" id="MobiDB-lite"/>
    </source>
</evidence>
<gene>
    <name evidence="2" type="ORF">XELAEV_18002777mg</name>
</gene>
<dbReference type="Proteomes" id="UP000694892">
    <property type="component" value="Unassembled WGS sequence"/>
</dbReference>
<feature type="compositionally biased region" description="Basic and acidic residues" evidence="1">
    <location>
        <begin position="35"/>
        <end position="49"/>
    </location>
</feature>
<dbReference type="AlphaFoldDB" id="A0A974BNT6"/>
<feature type="region of interest" description="Disordered" evidence="1">
    <location>
        <begin position="1"/>
        <end position="71"/>
    </location>
</feature>
<reference evidence="2" key="1">
    <citation type="submission" date="2016-05" db="EMBL/GenBank/DDBJ databases">
        <title>WGS assembly of Xenopus laevis.</title>
        <authorList>
            <person name="Session A."/>
            <person name="Uno Y."/>
            <person name="Kwon T."/>
            <person name="Chapman J."/>
            <person name="Toyoda A."/>
            <person name="Takahashi S."/>
            <person name="Fukui A."/>
            <person name="Hikosaka A."/>
            <person name="Putnam N."/>
            <person name="Stites J."/>
            <person name="Van Heeringen S."/>
            <person name="Quigley I."/>
            <person name="Heinz S."/>
            <person name="Hellsten U."/>
            <person name="Lyons J."/>
            <person name="Suzuki A."/>
            <person name="Kondo M."/>
            <person name="Ogino H."/>
            <person name="Ochi H."/>
            <person name="Bogdanovic O."/>
            <person name="Lister R."/>
            <person name="Georgiou G."/>
            <person name="Paranjpe S."/>
            <person name="Van Kruijsbergen I."/>
            <person name="Mozaffari S."/>
            <person name="Shu S."/>
            <person name="Schmutz J."/>
            <person name="Jenkins J."/>
            <person name="Grimwood J."/>
            <person name="Carlson J."/>
            <person name="Mitros T."/>
            <person name="Simakov O."/>
            <person name="Heald R."/>
            <person name="Miller K."/>
            <person name="Haudenschild C."/>
            <person name="Kuroki Y."/>
            <person name="Tanaka T."/>
            <person name="Michiue T."/>
            <person name="Watanabe M."/>
            <person name="Kinoshita T."/>
            <person name="Ohta Y."/>
            <person name="Mawaribuchi S."/>
            <person name="Suzuki Y."/>
            <person name="Haramoto Y."/>
            <person name="Yamamoto T."/>
            <person name="Takagi C."/>
            <person name="Kitzman J."/>
            <person name="Shendure J."/>
            <person name="Nakayama T."/>
            <person name="Izutsu Y."/>
            <person name="Robert J."/>
            <person name="Dichmann D."/>
            <person name="Flajnik M."/>
            <person name="Houston D."/>
            <person name="Marcotte E."/>
            <person name="Wallingford J."/>
            <person name="Ito Y."/>
            <person name="Asashima M."/>
            <person name="Ueno N."/>
            <person name="Matsuda Y."/>
            <person name="Jan Veenstra G."/>
            <person name="Fujiyama A."/>
            <person name="Harland R."/>
            <person name="Taira M."/>
            <person name="Rokhsar D.S."/>
        </authorList>
    </citation>
    <scope>NUCLEOTIDE SEQUENCE</scope>
    <source>
        <strain evidence="2">J</strain>
        <tissue evidence="2">Blood</tissue>
    </source>
</reference>
<sequence>MKPHYRRHLKTPRLLSDVTSGSDVTKPEVGPGREPQQRARTAEEQEEGRRWRRPLGRRGTVPVWDFSNLLP</sequence>
<dbReference type="EMBL" id="KV498524">
    <property type="protein sequence ID" value="OCT55347.1"/>
    <property type="molecule type" value="Genomic_DNA"/>
</dbReference>
<accession>A0A974BNT6</accession>
<name>A0A974BNT6_XENLA</name>
<feature type="compositionally biased region" description="Basic residues" evidence="1">
    <location>
        <begin position="1"/>
        <end position="11"/>
    </location>
</feature>
<protein>
    <submittedName>
        <fullName evidence="2">Uncharacterized protein</fullName>
    </submittedName>
</protein>
<proteinExistence type="predicted"/>
<organism evidence="2">
    <name type="scientific">Xenopus laevis</name>
    <name type="common">African clawed frog</name>
    <dbReference type="NCBI Taxonomy" id="8355"/>
    <lineage>
        <taxon>Eukaryota</taxon>
        <taxon>Metazoa</taxon>
        <taxon>Chordata</taxon>
        <taxon>Craniata</taxon>
        <taxon>Vertebrata</taxon>
        <taxon>Euteleostomi</taxon>
        <taxon>Amphibia</taxon>
        <taxon>Batrachia</taxon>
        <taxon>Anura</taxon>
        <taxon>Pipoidea</taxon>
        <taxon>Pipidae</taxon>
        <taxon>Xenopodinae</taxon>
        <taxon>Xenopus</taxon>
        <taxon>Xenopus</taxon>
    </lineage>
</organism>